<accession>A0A3N4J9Z6</accession>
<dbReference type="EMBL" id="ML120452">
    <property type="protein sequence ID" value="RPA93471.1"/>
    <property type="molecule type" value="Genomic_DNA"/>
</dbReference>
<proteinExistence type="predicted"/>
<reference evidence="1 2" key="1">
    <citation type="journal article" date="2018" name="Nat. Ecol. Evol.">
        <title>Pezizomycetes genomes reveal the molecular basis of ectomycorrhizal truffle lifestyle.</title>
        <authorList>
            <person name="Murat C."/>
            <person name="Payen T."/>
            <person name="Noel B."/>
            <person name="Kuo A."/>
            <person name="Morin E."/>
            <person name="Chen J."/>
            <person name="Kohler A."/>
            <person name="Krizsan K."/>
            <person name="Balestrini R."/>
            <person name="Da Silva C."/>
            <person name="Montanini B."/>
            <person name="Hainaut M."/>
            <person name="Levati E."/>
            <person name="Barry K.W."/>
            <person name="Belfiori B."/>
            <person name="Cichocki N."/>
            <person name="Clum A."/>
            <person name="Dockter R.B."/>
            <person name="Fauchery L."/>
            <person name="Guy J."/>
            <person name="Iotti M."/>
            <person name="Le Tacon F."/>
            <person name="Lindquist E.A."/>
            <person name="Lipzen A."/>
            <person name="Malagnac F."/>
            <person name="Mello A."/>
            <person name="Molinier V."/>
            <person name="Miyauchi S."/>
            <person name="Poulain J."/>
            <person name="Riccioni C."/>
            <person name="Rubini A."/>
            <person name="Sitrit Y."/>
            <person name="Splivallo R."/>
            <person name="Traeger S."/>
            <person name="Wang M."/>
            <person name="Zifcakova L."/>
            <person name="Wipf D."/>
            <person name="Zambonelli A."/>
            <person name="Paolocci F."/>
            <person name="Nowrousian M."/>
            <person name="Ottonello S."/>
            <person name="Baldrian P."/>
            <person name="Spatafora J.W."/>
            <person name="Henrissat B."/>
            <person name="Nagy L.G."/>
            <person name="Aury J.M."/>
            <person name="Wincker P."/>
            <person name="Grigoriev I.V."/>
            <person name="Bonfante P."/>
            <person name="Martin F.M."/>
        </authorList>
    </citation>
    <scope>NUCLEOTIDE SEQUENCE [LARGE SCALE GENOMIC DNA]</scope>
    <source>
        <strain evidence="1 2">120613-1</strain>
    </source>
</reference>
<evidence type="ECO:0000313" key="1">
    <source>
        <dbReference type="EMBL" id="RPA93471.1"/>
    </source>
</evidence>
<protein>
    <submittedName>
        <fullName evidence="1">Uncharacterized protein</fullName>
    </submittedName>
</protein>
<keyword evidence="2" id="KW-1185">Reference proteome</keyword>
<organism evidence="1 2">
    <name type="scientific">Choiromyces venosus 120613-1</name>
    <dbReference type="NCBI Taxonomy" id="1336337"/>
    <lineage>
        <taxon>Eukaryota</taxon>
        <taxon>Fungi</taxon>
        <taxon>Dikarya</taxon>
        <taxon>Ascomycota</taxon>
        <taxon>Pezizomycotina</taxon>
        <taxon>Pezizomycetes</taxon>
        <taxon>Pezizales</taxon>
        <taxon>Tuberaceae</taxon>
        <taxon>Choiromyces</taxon>
    </lineage>
</organism>
<name>A0A3N4J9Z6_9PEZI</name>
<evidence type="ECO:0000313" key="2">
    <source>
        <dbReference type="Proteomes" id="UP000276215"/>
    </source>
</evidence>
<dbReference type="AlphaFoldDB" id="A0A3N4J9Z6"/>
<dbReference type="Proteomes" id="UP000276215">
    <property type="component" value="Unassembled WGS sequence"/>
</dbReference>
<gene>
    <name evidence="1" type="ORF">L873DRAFT_63510</name>
</gene>
<sequence length="343" mass="37974">MALAPVAIELLFTNSNNRQYSLKDLFLYLIAQPIPRWAIGIYAKVSLHIAQNALPVVEIGSTVECCTLSIKAASITGEILSVPMSVFPKCLHAQGRIGEINLVDWVIGLSDNDILKLDPDPDADYSWQLTIQASLFTSFLEPSNIDDEPVGMLSVIWNQHALPGWACLSPKKARDILDNLLVGDIGKAVTVAVGGRRFGLPYSHAIMPLASINRIFAAHIAFANSTVTLYTWEAEIPEVVSQMMNIVSKLKQHDSFEGWSVMVKGTNELLLHETDIASRNETWLDYLHFAHTVVTGSRFFNEKQDGRERPTDDEIIAACFFEAYKLGAGKDQVFQASCLQFSC</sequence>